<sequence>MHGAFILISQSCGSSAISRNSNTVVDYLPLMVMLAQKSNVGWGMSFAPPVGGERDGEGETRSEYGYKPLSHMNMHPRVFLVD</sequence>
<dbReference type="AlphaFoldDB" id="A0A9P6AYP3"/>
<gene>
    <name evidence="1" type="ORF">BS47DRAFT_884962</name>
</gene>
<comment type="caution">
    <text evidence="1">The sequence shown here is derived from an EMBL/GenBank/DDBJ whole genome shotgun (WGS) entry which is preliminary data.</text>
</comment>
<organism evidence="1 2">
    <name type="scientific">Hydnum rufescens UP504</name>
    <dbReference type="NCBI Taxonomy" id="1448309"/>
    <lineage>
        <taxon>Eukaryota</taxon>
        <taxon>Fungi</taxon>
        <taxon>Dikarya</taxon>
        <taxon>Basidiomycota</taxon>
        <taxon>Agaricomycotina</taxon>
        <taxon>Agaricomycetes</taxon>
        <taxon>Cantharellales</taxon>
        <taxon>Hydnaceae</taxon>
        <taxon>Hydnum</taxon>
    </lineage>
</organism>
<name>A0A9P6AYP3_9AGAM</name>
<evidence type="ECO:0000313" key="2">
    <source>
        <dbReference type="Proteomes" id="UP000886523"/>
    </source>
</evidence>
<evidence type="ECO:0000313" key="1">
    <source>
        <dbReference type="EMBL" id="KAF9514302.1"/>
    </source>
</evidence>
<proteinExistence type="predicted"/>
<accession>A0A9P6AYP3</accession>
<protein>
    <submittedName>
        <fullName evidence="1">Uncharacterized protein</fullName>
    </submittedName>
</protein>
<dbReference type="Proteomes" id="UP000886523">
    <property type="component" value="Unassembled WGS sequence"/>
</dbReference>
<keyword evidence="2" id="KW-1185">Reference proteome</keyword>
<reference evidence="1" key="1">
    <citation type="journal article" date="2020" name="Nat. Commun.">
        <title>Large-scale genome sequencing of mycorrhizal fungi provides insights into the early evolution of symbiotic traits.</title>
        <authorList>
            <person name="Miyauchi S."/>
            <person name="Kiss E."/>
            <person name="Kuo A."/>
            <person name="Drula E."/>
            <person name="Kohler A."/>
            <person name="Sanchez-Garcia M."/>
            <person name="Morin E."/>
            <person name="Andreopoulos B."/>
            <person name="Barry K.W."/>
            <person name="Bonito G."/>
            <person name="Buee M."/>
            <person name="Carver A."/>
            <person name="Chen C."/>
            <person name="Cichocki N."/>
            <person name="Clum A."/>
            <person name="Culley D."/>
            <person name="Crous P.W."/>
            <person name="Fauchery L."/>
            <person name="Girlanda M."/>
            <person name="Hayes R.D."/>
            <person name="Keri Z."/>
            <person name="LaButti K."/>
            <person name="Lipzen A."/>
            <person name="Lombard V."/>
            <person name="Magnuson J."/>
            <person name="Maillard F."/>
            <person name="Murat C."/>
            <person name="Nolan M."/>
            <person name="Ohm R.A."/>
            <person name="Pangilinan J."/>
            <person name="Pereira M.F."/>
            <person name="Perotto S."/>
            <person name="Peter M."/>
            <person name="Pfister S."/>
            <person name="Riley R."/>
            <person name="Sitrit Y."/>
            <person name="Stielow J.B."/>
            <person name="Szollosi G."/>
            <person name="Zifcakova L."/>
            <person name="Stursova M."/>
            <person name="Spatafora J.W."/>
            <person name="Tedersoo L."/>
            <person name="Vaario L.M."/>
            <person name="Yamada A."/>
            <person name="Yan M."/>
            <person name="Wang P."/>
            <person name="Xu J."/>
            <person name="Bruns T."/>
            <person name="Baldrian P."/>
            <person name="Vilgalys R."/>
            <person name="Dunand C."/>
            <person name="Henrissat B."/>
            <person name="Grigoriev I.V."/>
            <person name="Hibbett D."/>
            <person name="Nagy L.G."/>
            <person name="Martin F.M."/>
        </authorList>
    </citation>
    <scope>NUCLEOTIDE SEQUENCE</scope>
    <source>
        <strain evidence="1">UP504</strain>
    </source>
</reference>
<dbReference type="EMBL" id="MU128962">
    <property type="protein sequence ID" value="KAF9514302.1"/>
    <property type="molecule type" value="Genomic_DNA"/>
</dbReference>